<dbReference type="SUPFAM" id="SSF53335">
    <property type="entry name" value="S-adenosyl-L-methionine-dependent methyltransferases"/>
    <property type="match status" value="1"/>
</dbReference>
<protein>
    <recommendedName>
        <fullName evidence="1">site-specific DNA-methyltransferase (adenine-specific)</fullName>
        <ecNumber evidence="1">2.1.1.72</ecNumber>
    </recommendedName>
</protein>
<dbReference type="GO" id="GO:0008168">
    <property type="term" value="F:methyltransferase activity"/>
    <property type="evidence" value="ECO:0007669"/>
    <property type="project" value="UniProtKB-KW"/>
</dbReference>
<dbReference type="PANTHER" id="PTHR42933">
    <property type="entry name" value="SLR6095 PROTEIN"/>
    <property type="match status" value="1"/>
</dbReference>
<evidence type="ECO:0000256" key="3">
    <source>
        <dbReference type="ARBA" id="ARBA00022679"/>
    </source>
</evidence>
<organism evidence="8 9">
    <name type="scientific">Methanocorpusculum petauri</name>
    <dbReference type="NCBI Taxonomy" id="3002863"/>
    <lineage>
        <taxon>Archaea</taxon>
        <taxon>Methanobacteriati</taxon>
        <taxon>Methanobacteriota</taxon>
        <taxon>Stenosarchaea group</taxon>
        <taxon>Methanomicrobia</taxon>
        <taxon>Methanomicrobiales</taxon>
        <taxon>Methanocorpusculaceae</taxon>
        <taxon>Methanocorpusculum</taxon>
    </lineage>
</organism>
<reference evidence="8" key="1">
    <citation type="submission" date="2022-12" db="EMBL/GenBank/DDBJ databases">
        <title>Isolation and characterisation of novel Methanocorpusculum spp. from native Australian herbivores indicates the genus is ancestrally host-associated.</title>
        <authorList>
            <person name="Volmer J.G."/>
            <person name="Soo R.M."/>
            <person name="Evans P.N."/>
            <person name="Hoedt E.C."/>
            <person name="Astorga Alsina A.L."/>
            <person name="Woodcroft B.J."/>
            <person name="Tyson G.W."/>
            <person name="Hugenholtz P."/>
            <person name="Morrison M."/>
        </authorList>
    </citation>
    <scope>NUCLEOTIDE SEQUENCE</scope>
    <source>
        <strain evidence="8">MG</strain>
    </source>
</reference>
<evidence type="ECO:0000256" key="1">
    <source>
        <dbReference type="ARBA" id="ARBA00011900"/>
    </source>
</evidence>
<keyword evidence="2 8" id="KW-0489">Methyltransferase</keyword>
<keyword evidence="5" id="KW-0680">Restriction system</keyword>
<dbReference type="InterPro" id="IPR029063">
    <property type="entry name" value="SAM-dependent_MTases_sf"/>
</dbReference>
<evidence type="ECO:0000313" key="9">
    <source>
        <dbReference type="Proteomes" id="UP001141422"/>
    </source>
</evidence>
<keyword evidence="3" id="KW-0808">Transferase</keyword>
<evidence type="ECO:0000256" key="4">
    <source>
        <dbReference type="ARBA" id="ARBA00022691"/>
    </source>
</evidence>
<proteinExistence type="predicted"/>
<evidence type="ECO:0000256" key="6">
    <source>
        <dbReference type="ARBA" id="ARBA00047942"/>
    </source>
</evidence>
<comment type="caution">
    <text evidence="8">The sequence shown here is derived from an EMBL/GenBank/DDBJ whole genome shotgun (WGS) entry which is preliminary data.</text>
</comment>
<dbReference type="GO" id="GO:0032259">
    <property type="term" value="P:methylation"/>
    <property type="evidence" value="ECO:0007669"/>
    <property type="project" value="UniProtKB-KW"/>
</dbReference>
<evidence type="ECO:0000256" key="5">
    <source>
        <dbReference type="ARBA" id="ARBA00022747"/>
    </source>
</evidence>
<accession>A0ABT4IFN1</accession>
<name>A0ABT4IFN1_9EURY</name>
<dbReference type="PROSITE" id="PS00092">
    <property type="entry name" value="N6_MTASE"/>
    <property type="match status" value="1"/>
</dbReference>
<dbReference type="Pfam" id="PF02384">
    <property type="entry name" value="N6_Mtase"/>
    <property type="match status" value="1"/>
</dbReference>
<evidence type="ECO:0000259" key="7">
    <source>
        <dbReference type="Pfam" id="PF02384"/>
    </source>
</evidence>
<dbReference type="EC" id="2.1.1.72" evidence="1"/>
<evidence type="ECO:0000256" key="2">
    <source>
        <dbReference type="ARBA" id="ARBA00022603"/>
    </source>
</evidence>
<keyword evidence="4" id="KW-0949">S-adenosyl-L-methionine</keyword>
<feature type="domain" description="DNA methylase adenine-specific" evidence="7">
    <location>
        <begin position="19"/>
        <end position="147"/>
    </location>
</feature>
<dbReference type="InterPro" id="IPR003356">
    <property type="entry name" value="DNA_methylase_A-5"/>
</dbReference>
<dbReference type="InterPro" id="IPR002052">
    <property type="entry name" value="DNA_methylase_N6_adenine_CS"/>
</dbReference>
<sequence>MRERYLNEIFYDREQLWHYHKVMFSGYDMDRAMLRIGAMNMMTHGVKSPHIEYRDSLSDQNADAGKFSLILTNPPFKGSLDFDGVFVDLLQVAKTKKTEQLFLVLFLWMLKVGGRCAAIVPDGVLFGSSSAHKALRRELVENNRLEAYKIQVYERKTKINLKMDGIV</sequence>
<dbReference type="Gene3D" id="3.40.50.150">
    <property type="entry name" value="Vaccinia Virus protein VP39"/>
    <property type="match status" value="1"/>
</dbReference>
<keyword evidence="9" id="KW-1185">Reference proteome</keyword>
<comment type="catalytic activity">
    <reaction evidence="6">
        <text>a 2'-deoxyadenosine in DNA + S-adenosyl-L-methionine = an N(6)-methyl-2'-deoxyadenosine in DNA + S-adenosyl-L-homocysteine + H(+)</text>
        <dbReference type="Rhea" id="RHEA:15197"/>
        <dbReference type="Rhea" id="RHEA-COMP:12418"/>
        <dbReference type="Rhea" id="RHEA-COMP:12419"/>
        <dbReference type="ChEBI" id="CHEBI:15378"/>
        <dbReference type="ChEBI" id="CHEBI:57856"/>
        <dbReference type="ChEBI" id="CHEBI:59789"/>
        <dbReference type="ChEBI" id="CHEBI:90615"/>
        <dbReference type="ChEBI" id="CHEBI:90616"/>
        <dbReference type="EC" id="2.1.1.72"/>
    </reaction>
</comment>
<dbReference type="Proteomes" id="UP001141422">
    <property type="component" value="Unassembled WGS sequence"/>
</dbReference>
<dbReference type="EMBL" id="JAPTGB010000004">
    <property type="protein sequence ID" value="MCZ0860067.1"/>
    <property type="molecule type" value="Genomic_DNA"/>
</dbReference>
<dbReference type="PANTHER" id="PTHR42933:SF3">
    <property type="entry name" value="TYPE I RESTRICTION ENZYME MJAVIII METHYLASE SUBUNIT"/>
    <property type="match status" value="1"/>
</dbReference>
<dbReference type="PRINTS" id="PR00507">
    <property type="entry name" value="N12N6MTFRASE"/>
</dbReference>
<evidence type="ECO:0000313" key="8">
    <source>
        <dbReference type="EMBL" id="MCZ0860067.1"/>
    </source>
</evidence>
<dbReference type="InterPro" id="IPR051537">
    <property type="entry name" value="DNA_Adenine_Mtase"/>
</dbReference>
<gene>
    <name evidence="8" type="ORF">O0S10_02335</name>
</gene>